<dbReference type="RefSeq" id="WP_197661879.1">
    <property type="nucleotide sequence ID" value="NZ_JAEAGR010000013.1"/>
</dbReference>
<comment type="caution">
    <text evidence="2">The sequence shown here is derived from an EMBL/GenBank/DDBJ whole genome shotgun (WGS) entry which is preliminary data.</text>
</comment>
<name>A0A8J7KTQ3_9FIRM</name>
<dbReference type="InterPro" id="IPR006520">
    <property type="entry name" value="Dit_BPSPP_N"/>
</dbReference>
<dbReference type="Proteomes" id="UP000623269">
    <property type="component" value="Unassembled WGS sequence"/>
</dbReference>
<proteinExistence type="predicted"/>
<organism evidence="2 3">
    <name type="scientific">Mobilitalea sibirica</name>
    <dbReference type="NCBI Taxonomy" id="1462919"/>
    <lineage>
        <taxon>Bacteria</taxon>
        <taxon>Bacillati</taxon>
        <taxon>Bacillota</taxon>
        <taxon>Clostridia</taxon>
        <taxon>Lachnospirales</taxon>
        <taxon>Lachnospiraceae</taxon>
        <taxon>Mobilitalea</taxon>
    </lineage>
</organism>
<gene>
    <name evidence="2" type="ORF">I5677_12080</name>
</gene>
<protein>
    <submittedName>
        <fullName evidence="2">Phage tail family protein</fullName>
    </submittedName>
</protein>
<dbReference type="Gene3D" id="2.40.30.200">
    <property type="match status" value="1"/>
</dbReference>
<dbReference type="AlphaFoldDB" id="A0A8J7KTQ3"/>
<dbReference type="Pfam" id="PF05709">
    <property type="entry name" value="Sipho_tail"/>
    <property type="match status" value="1"/>
</dbReference>
<sequence length="266" mass="29509">MIILDGKKLSEFGLICQPGHEHPMTPIFENLSLAIPGKDGLYVFGTEIRERLITLPLTLIEIDRVIRQQRLREFAAFLVDVYGKPRMIKLVFDYSPDKYYMVKCSEQMIPELLKSTGSFALPFTAYDPYAYSVVYADEVTWGSDVITFQSSYKLGHPGSAGTINITGPKTLDIYLDGLAIKPVVEISGSATSLSLSVNGYTINLPAFSNASWVIDCEKYTVLKNGSSEFGAVSLRDFILLPGNNPVQVAGSNINVTMRIKVRDKYI</sequence>
<keyword evidence="3" id="KW-1185">Reference proteome</keyword>
<accession>A0A8J7KTQ3</accession>
<evidence type="ECO:0000313" key="2">
    <source>
        <dbReference type="EMBL" id="MBH1941631.1"/>
    </source>
</evidence>
<evidence type="ECO:0000313" key="3">
    <source>
        <dbReference type="Proteomes" id="UP000623269"/>
    </source>
</evidence>
<evidence type="ECO:0000259" key="1">
    <source>
        <dbReference type="Pfam" id="PF05709"/>
    </source>
</evidence>
<feature type="domain" description="Siphovirus-type tail component RIFT-related" evidence="1">
    <location>
        <begin position="8"/>
        <end position="124"/>
    </location>
</feature>
<dbReference type="EMBL" id="JAEAGR010000013">
    <property type="protein sequence ID" value="MBH1941631.1"/>
    <property type="molecule type" value="Genomic_DNA"/>
</dbReference>
<dbReference type="InterPro" id="IPR008841">
    <property type="entry name" value="Siphovirus-type_tail_N"/>
</dbReference>
<reference evidence="2" key="1">
    <citation type="submission" date="2020-12" db="EMBL/GenBank/DDBJ databases">
        <title>M. sibirica DSM 26468T genome.</title>
        <authorList>
            <person name="Thieme N."/>
            <person name="Rettenmaier R."/>
            <person name="Zverlov V."/>
            <person name="Liebl W."/>
        </authorList>
    </citation>
    <scope>NUCLEOTIDE SEQUENCE</scope>
    <source>
        <strain evidence="2">DSM 26468</strain>
    </source>
</reference>
<dbReference type="NCBIfam" id="TIGR01633">
    <property type="entry name" value="phi3626_gp14_N"/>
    <property type="match status" value="1"/>
</dbReference>